<evidence type="ECO:0000256" key="6">
    <source>
        <dbReference type="ARBA" id="ARBA00022692"/>
    </source>
</evidence>
<comment type="similarity">
    <text evidence="2 13 14">Belongs to the TonB-dependent receptor family.</text>
</comment>
<evidence type="ECO:0000256" key="15">
    <source>
        <dbReference type="SAM" id="SignalP"/>
    </source>
</evidence>
<evidence type="ECO:0000256" key="13">
    <source>
        <dbReference type="PROSITE-ProRule" id="PRU01360"/>
    </source>
</evidence>
<evidence type="ECO:0000259" key="17">
    <source>
        <dbReference type="Pfam" id="PF07715"/>
    </source>
</evidence>
<evidence type="ECO:0000256" key="8">
    <source>
        <dbReference type="ARBA" id="ARBA00023065"/>
    </source>
</evidence>
<proteinExistence type="inferred from homology"/>
<keyword evidence="11 18" id="KW-0675">Receptor</keyword>
<evidence type="ECO:0000256" key="4">
    <source>
        <dbReference type="ARBA" id="ARBA00022452"/>
    </source>
</evidence>
<keyword evidence="9 14" id="KW-0798">TonB box</keyword>
<evidence type="ECO:0000256" key="5">
    <source>
        <dbReference type="ARBA" id="ARBA00022496"/>
    </source>
</evidence>
<evidence type="ECO:0000313" key="19">
    <source>
        <dbReference type="Proteomes" id="UP001216510"/>
    </source>
</evidence>
<dbReference type="Gene3D" id="2.170.130.10">
    <property type="entry name" value="TonB-dependent receptor, plug domain"/>
    <property type="match status" value="1"/>
</dbReference>
<dbReference type="InterPro" id="IPR000531">
    <property type="entry name" value="Beta-barrel_TonB"/>
</dbReference>
<dbReference type="InterPro" id="IPR037066">
    <property type="entry name" value="Plug_dom_sf"/>
</dbReference>
<evidence type="ECO:0000256" key="2">
    <source>
        <dbReference type="ARBA" id="ARBA00009810"/>
    </source>
</evidence>
<evidence type="ECO:0000256" key="12">
    <source>
        <dbReference type="ARBA" id="ARBA00023237"/>
    </source>
</evidence>
<evidence type="ECO:0000256" key="11">
    <source>
        <dbReference type="ARBA" id="ARBA00023170"/>
    </source>
</evidence>
<keyword evidence="15" id="KW-0732">Signal</keyword>
<dbReference type="Pfam" id="PF00593">
    <property type="entry name" value="TonB_dep_Rec_b-barrel"/>
    <property type="match status" value="1"/>
</dbReference>
<evidence type="ECO:0000256" key="1">
    <source>
        <dbReference type="ARBA" id="ARBA00004571"/>
    </source>
</evidence>
<accession>A0ABY8BBZ4</accession>
<organism evidence="18 19">
    <name type="scientific">Pseudoduganella chitinolytica</name>
    <dbReference type="NCBI Taxonomy" id="34070"/>
    <lineage>
        <taxon>Bacteria</taxon>
        <taxon>Pseudomonadati</taxon>
        <taxon>Pseudomonadota</taxon>
        <taxon>Betaproteobacteria</taxon>
        <taxon>Burkholderiales</taxon>
        <taxon>Oxalobacteraceae</taxon>
        <taxon>Telluria group</taxon>
        <taxon>Pseudoduganella</taxon>
    </lineage>
</organism>
<keyword evidence="6 13" id="KW-0812">Transmembrane</keyword>
<keyword evidence="19" id="KW-1185">Reference proteome</keyword>
<name>A0ABY8BBZ4_9BURK</name>
<gene>
    <name evidence="18" type="ORF">PX653_01115</name>
</gene>
<dbReference type="RefSeq" id="WP_277416123.1">
    <property type="nucleotide sequence ID" value="NZ_CP119083.1"/>
</dbReference>
<keyword evidence="12 13" id="KW-0998">Cell outer membrane</keyword>
<reference evidence="18 19" key="1">
    <citation type="submission" date="2023-02" db="EMBL/GenBank/DDBJ databases">
        <title>Gemone sequence of Telluria chitinolytica ACM 3522T.</title>
        <authorList>
            <person name="Frediansyah A."/>
            <person name="Miess H."/>
            <person name="Gross H."/>
        </authorList>
    </citation>
    <scope>NUCLEOTIDE SEQUENCE [LARGE SCALE GENOMIC DNA]</scope>
    <source>
        <strain evidence="18 19">ACM 3522</strain>
    </source>
</reference>
<keyword evidence="4 13" id="KW-1134">Transmembrane beta strand</keyword>
<dbReference type="SUPFAM" id="SSF56935">
    <property type="entry name" value="Porins"/>
    <property type="match status" value="1"/>
</dbReference>
<feature type="domain" description="TonB-dependent receptor-like beta-barrel" evidence="16">
    <location>
        <begin position="238"/>
        <end position="657"/>
    </location>
</feature>
<sequence>MFILSADAHIACRRKPGALARHIVAAALPAAFLSHAAAQEAVADTPVIKVLGHYDNGVGTSDAASQGTVTADLIASRPALRPGELLEFVPGVIVTQHSGDGKANQYFLRGFNLDHGTDFATYVDGMPVNMRTHAHGQGYTDLNFLIPELVGRIGYKKGPYYAEEGDFASAGAARMELADRLVGMAGLTVGAHQYRRALVAGTAPQAGGNLLYALELAHNDGPWQVPEAFHKWSGVLRYSAASGADRFSVTAMGYRAGWRATSQIPLRAVQGGQLDVFGTQDPSDAGHTSRYSLSAQWKRRGAATAWQANAYVVRSDLTLYNNFTWFLDDPALGDQFLQRERRTMTGFDASHTWHGRLGERASSTTVGVQGRFDHIAPLVLAATANQQLLRTYARSRVDQASAALWLQHTLQWTPWLRSIAGLRYDRYRFDVDSSLAANSGKATDHVASPKLSLVLGPWNATEFFVNHGAGFHSNDARGTTAHVAPRELTAVDPVTPLVKTRGSEIGMRSEIVKGLQSSLALWRLRSGSELVFSGDAGDTSASRASRRRGIEWNNHVIAAPWLLFDLDLAYSRARYLGDDPAGAYVPGAVEKVASFGATVNDVGPAGRWSGAFQLRYFGPRPLVEDDSVRSSSTALAYLRAGYRIGRDWHLGIDVFNLFDRRVNDIEYYYASRLPGETAGGVQDIHFHPGEPRTARVTLRRAF</sequence>
<dbReference type="InterPro" id="IPR039426">
    <property type="entry name" value="TonB-dep_rcpt-like"/>
</dbReference>
<dbReference type="Gene3D" id="2.40.170.20">
    <property type="entry name" value="TonB-dependent receptor, beta-barrel domain"/>
    <property type="match status" value="1"/>
</dbReference>
<dbReference type="PANTHER" id="PTHR32552:SF81">
    <property type="entry name" value="TONB-DEPENDENT OUTER MEMBRANE RECEPTOR"/>
    <property type="match status" value="1"/>
</dbReference>
<feature type="domain" description="TonB-dependent receptor plug" evidence="17">
    <location>
        <begin position="65"/>
        <end position="172"/>
    </location>
</feature>
<keyword evidence="8" id="KW-0406">Ion transport</keyword>
<feature type="signal peptide" evidence="15">
    <location>
        <begin position="1"/>
        <end position="36"/>
    </location>
</feature>
<evidence type="ECO:0000256" key="9">
    <source>
        <dbReference type="ARBA" id="ARBA00023077"/>
    </source>
</evidence>
<evidence type="ECO:0000256" key="14">
    <source>
        <dbReference type="RuleBase" id="RU003357"/>
    </source>
</evidence>
<dbReference type="Pfam" id="PF07715">
    <property type="entry name" value="Plug"/>
    <property type="match status" value="1"/>
</dbReference>
<protein>
    <submittedName>
        <fullName evidence="18">TonB-dependent receptor</fullName>
    </submittedName>
</protein>
<evidence type="ECO:0000256" key="10">
    <source>
        <dbReference type="ARBA" id="ARBA00023136"/>
    </source>
</evidence>
<evidence type="ECO:0000313" key="18">
    <source>
        <dbReference type="EMBL" id="WEF33422.1"/>
    </source>
</evidence>
<keyword evidence="10 13" id="KW-0472">Membrane</keyword>
<dbReference type="PANTHER" id="PTHR32552">
    <property type="entry name" value="FERRICHROME IRON RECEPTOR-RELATED"/>
    <property type="match status" value="1"/>
</dbReference>
<evidence type="ECO:0000256" key="3">
    <source>
        <dbReference type="ARBA" id="ARBA00022448"/>
    </source>
</evidence>
<keyword evidence="7" id="KW-0408">Iron</keyword>
<feature type="chain" id="PRO_5047155663" evidence="15">
    <location>
        <begin position="37"/>
        <end position="702"/>
    </location>
</feature>
<dbReference type="PROSITE" id="PS52016">
    <property type="entry name" value="TONB_DEPENDENT_REC_3"/>
    <property type="match status" value="1"/>
</dbReference>
<evidence type="ECO:0000259" key="16">
    <source>
        <dbReference type="Pfam" id="PF00593"/>
    </source>
</evidence>
<dbReference type="Proteomes" id="UP001216510">
    <property type="component" value="Chromosome"/>
</dbReference>
<dbReference type="InterPro" id="IPR036942">
    <property type="entry name" value="Beta-barrel_TonB_sf"/>
</dbReference>
<keyword evidence="5" id="KW-0410">Iron transport</keyword>
<dbReference type="EMBL" id="CP119083">
    <property type="protein sequence ID" value="WEF33422.1"/>
    <property type="molecule type" value="Genomic_DNA"/>
</dbReference>
<evidence type="ECO:0000256" key="7">
    <source>
        <dbReference type="ARBA" id="ARBA00023004"/>
    </source>
</evidence>
<comment type="subcellular location">
    <subcellularLocation>
        <location evidence="1 13">Cell outer membrane</location>
        <topology evidence="1 13">Multi-pass membrane protein</topology>
    </subcellularLocation>
</comment>
<keyword evidence="3 13" id="KW-0813">Transport</keyword>
<dbReference type="InterPro" id="IPR012910">
    <property type="entry name" value="Plug_dom"/>
</dbReference>